<reference evidence="2" key="1">
    <citation type="submission" date="2020-11" db="EMBL/GenBank/DDBJ databases">
        <authorList>
            <person name="Tran Van P."/>
        </authorList>
    </citation>
    <scope>NUCLEOTIDE SEQUENCE</scope>
</reference>
<organism evidence="2">
    <name type="scientific">Timema monikensis</name>
    <dbReference type="NCBI Taxonomy" id="170555"/>
    <lineage>
        <taxon>Eukaryota</taxon>
        <taxon>Metazoa</taxon>
        <taxon>Ecdysozoa</taxon>
        <taxon>Arthropoda</taxon>
        <taxon>Hexapoda</taxon>
        <taxon>Insecta</taxon>
        <taxon>Pterygota</taxon>
        <taxon>Neoptera</taxon>
        <taxon>Polyneoptera</taxon>
        <taxon>Phasmatodea</taxon>
        <taxon>Timematodea</taxon>
        <taxon>Timematoidea</taxon>
        <taxon>Timematidae</taxon>
        <taxon>Timema</taxon>
    </lineage>
</organism>
<proteinExistence type="predicted"/>
<sequence length="107" mass="12263">MSSHHRFSSWEVSTNRGWAPRGVGPGQMLWKTPSLLWIEFLCDASTRHGCRNRQAFHETKSGNGLRKHVGSLEQGVKSCLEERKVDLCQGEPTHLLIYLRSHHSQNR</sequence>
<gene>
    <name evidence="2" type="ORF">TMSB3V08_LOCUS8467</name>
</gene>
<name>A0A7R9EEN6_9NEOP</name>
<accession>A0A7R9EEN6</accession>
<evidence type="ECO:0000313" key="2">
    <source>
        <dbReference type="EMBL" id="CAD7431745.1"/>
    </source>
</evidence>
<protein>
    <submittedName>
        <fullName evidence="2">Uncharacterized protein</fullName>
    </submittedName>
</protein>
<evidence type="ECO:0000256" key="1">
    <source>
        <dbReference type="SAM" id="MobiDB-lite"/>
    </source>
</evidence>
<feature type="region of interest" description="Disordered" evidence="1">
    <location>
        <begin position="1"/>
        <end position="23"/>
    </location>
</feature>
<dbReference type="AlphaFoldDB" id="A0A7R9EEN6"/>
<dbReference type="EMBL" id="OB795142">
    <property type="protein sequence ID" value="CAD7431745.1"/>
    <property type="molecule type" value="Genomic_DNA"/>
</dbReference>